<feature type="region of interest" description="Disordered" evidence="1">
    <location>
        <begin position="30"/>
        <end position="64"/>
    </location>
</feature>
<name>A0A2K3CUQ0_CHLRE</name>
<dbReference type="Gramene" id="PNW71996">
    <property type="protein sequence ID" value="PNW71996"/>
    <property type="gene ID" value="CHLRE_16g686789v5"/>
</dbReference>
<dbReference type="InParanoid" id="A0A2K3CUQ0"/>
<feature type="compositionally biased region" description="Low complexity" evidence="1">
    <location>
        <begin position="41"/>
        <end position="54"/>
    </location>
</feature>
<evidence type="ECO:0000256" key="1">
    <source>
        <dbReference type="SAM" id="MobiDB-lite"/>
    </source>
</evidence>
<accession>A0A2K3CUQ0</accession>
<protein>
    <submittedName>
        <fullName evidence="2">Uncharacterized protein</fullName>
    </submittedName>
</protein>
<dbReference type="GeneID" id="66056772"/>
<dbReference type="Proteomes" id="UP000006906">
    <property type="component" value="Chromosome 16"/>
</dbReference>
<dbReference type="KEGG" id="cre:CHLRE_16g686789v5"/>
<sequence length="64" mass="7107">MAWTQYQWCCKVASLGPRQVSIYGVIRSRRRRGRGRGGRPGRAAATAAAATGPPEELRRQHHCC</sequence>
<dbReference type="EMBL" id="CM008977">
    <property type="protein sequence ID" value="PNW71996.1"/>
    <property type="molecule type" value="Genomic_DNA"/>
</dbReference>
<feature type="compositionally biased region" description="Basic residues" evidence="1">
    <location>
        <begin position="30"/>
        <end position="39"/>
    </location>
</feature>
<evidence type="ECO:0000313" key="3">
    <source>
        <dbReference type="Proteomes" id="UP000006906"/>
    </source>
</evidence>
<keyword evidence="3" id="KW-1185">Reference proteome</keyword>
<organism evidence="2 3">
    <name type="scientific">Chlamydomonas reinhardtii</name>
    <name type="common">Chlamydomonas smithii</name>
    <dbReference type="NCBI Taxonomy" id="3055"/>
    <lineage>
        <taxon>Eukaryota</taxon>
        <taxon>Viridiplantae</taxon>
        <taxon>Chlorophyta</taxon>
        <taxon>core chlorophytes</taxon>
        <taxon>Chlorophyceae</taxon>
        <taxon>CS clade</taxon>
        <taxon>Chlamydomonadales</taxon>
        <taxon>Chlamydomonadaceae</taxon>
        <taxon>Chlamydomonas</taxon>
    </lineage>
</organism>
<dbReference type="RefSeq" id="XP_042915913.1">
    <property type="nucleotide sequence ID" value="XM_043071588.1"/>
</dbReference>
<reference evidence="2 3" key="1">
    <citation type="journal article" date="2007" name="Science">
        <title>The Chlamydomonas genome reveals the evolution of key animal and plant functions.</title>
        <authorList>
            <person name="Merchant S.S."/>
            <person name="Prochnik S.E."/>
            <person name="Vallon O."/>
            <person name="Harris E.H."/>
            <person name="Karpowicz S.J."/>
            <person name="Witman G.B."/>
            <person name="Terry A."/>
            <person name="Salamov A."/>
            <person name="Fritz-Laylin L.K."/>
            <person name="Marechal-Drouard L."/>
            <person name="Marshall W.F."/>
            <person name="Qu L.H."/>
            <person name="Nelson D.R."/>
            <person name="Sanderfoot A.A."/>
            <person name="Spalding M.H."/>
            <person name="Kapitonov V.V."/>
            <person name="Ren Q."/>
            <person name="Ferris P."/>
            <person name="Lindquist E."/>
            <person name="Shapiro H."/>
            <person name="Lucas S.M."/>
            <person name="Grimwood J."/>
            <person name="Schmutz J."/>
            <person name="Cardol P."/>
            <person name="Cerutti H."/>
            <person name="Chanfreau G."/>
            <person name="Chen C.L."/>
            <person name="Cognat V."/>
            <person name="Croft M.T."/>
            <person name="Dent R."/>
            <person name="Dutcher S."/>
            <person name="Fernandez E."/>
            <person name="Fukuzawa H."/>
            <person name="Gonzalez-Ballester D."/>
            <person name="Gonzalez-Halphen D."/>
            <person name="Hallmann A."/>
            <person name="Hanikenne M."/>
            <person name="Hippler M."/>
            <person name="Inwood W."/>
            <person name="Jabbari K."/>
            <person name="Kalanon M."/>
            <person name="Kuras R."/>
            <person name="Lefebvre P.A."/>
            <person name="Lemaire S.D."/>
            <person name="Lobanov A.V."/>
            <person name="Lohr M."/>
            <person name="Manuell A."/>
            <person name="Meier I."/>
            <person name="Mets L."/>
            <person name="Mittag M."/>
            <person name="Mittelmeier T."/>
            <person name="Moroney J.V."/>
            <person name="Moseley J."/>
            <person name="Napoli C."/>
            <person name="Nedelcu A.M."/>
            <person name="Niyogi K."/>
            <person name="Novoselov S.V."/>
            <person name="Paulsen I.T."/>
            <person name="Pazour G."/>
            <person name="Purton S."/>
            <person name="Ral J.P."/>
            <person name="Riano-Pachon D.M."/>
            <person name="Riekhof W."/>
            <person name="Rymarquis L."/>
            <person name="Schroda M."/>
            <person name="Stern D."/>
            <person name="Umen J."/>
            <person name="Willows R."/>
            <person name="Wilson N."/>
            <person name="Zimmer S.L."/>
            <person name="Allmer J."/>
            <person name="Balk J."/>
            <person name="Bisova K."/>
            <person name="Chen C.J."/>
            <person name="Elias M."/>
            <person name="Gendler K."/>
            <person name="Hauser C."/>
            <person name="Lamb M.R."/>
            <person name="Ledford H."/>
            <person name="Long J.C."/>
            <person name="Minagawa J."/>
            <person name="Page M.D."/>
            <person name="Pan J."/>
            <person name="Pootakham W."/>
            <person name="Roje S."/>
            <person name="Rose A."/>
            <person name="Stahlberg E."/>
            <person name="Terauchi A.M."/>
            <person name="Yang P."/>
            <person name="Ball S."/>
            <person name="Bowler C."/>
            <person name="Dieckmann C.L."/>
            <person name="Gladyshev V.N."/>
            <person name="Green P."/>
            <person name="Jorgensen R."/>
            <person name="Mayfield S."/>
            <person name="Mueller-Roeber B."/>
            <person name="Rajamani S."/>
            <person name="Sayre R.T."/>
            <person name="Brokstein P."/>
            <person name="Dubchak I."/>
            <person name="Goodstein D."/>
            <person name="Hornick L."/>
            <person name="Huang Y.W."/>
            <person name="Jhaveri J."/>
            <person name="Luo Y."/>
            <person name="Martinez D."/>
            <person name="Ngau W.C."/>
            <person name="Otillar B."/>
            <person name="Poliakov A."/>
            <person name="Porter A."/>
            <person name="Szajkowski L."/>
            <person name="Werner G."/>
            <person name="Zhou K."/>
            <person name="Grigoriev I.V."/>
            <person name="Rokhsar D.S."/>
            <person name="Grossman A.R."/>
        </authorList>
    </citation>
    <scope>NUCLEOTIDE SEQUENCE [LARGE SCALE GENOMIC DNA]</scope>
    <source>
        <strain evidence="3">CC-503</strain>
    </source>
</reference>
<evidence type="ECO:0000313" key="2">
    <source>
        <dbReference type="EMBL" id="PNW71996.1"/>
    </source>
</evidence>
<dbReference type="AlphaFoldDB" id="A0A2K3CUQ0"/>
<gene>
    <name evidence="2" type="ORF">CHLRE_16g686789v5</name>
</gene>
<proteinExistence type="predicted"/>